<dbReference type="GO" id="GO:0006355">
    <property type="term" value="P:regulation of DNA-templated transcription"/>
    <property type="evidence" value="ECO:0007669"/>
    <property type="project" value="UniProtKB-ARBA"/>
</dbReference>
<evidence type="ECO:0000256" key="2">
    <source>
        <dbReference type="ARBA" id="ARBA00023125"/>
    </source>
</evidence>
<dbReference type="Gene3D" id="1.10.10.10">
    <property type="entry name" value="Winged helix-like DNA-binding domain superfamily/Winged helix DNA-binding domain"/>
    <property type="match status" value="1"/>
</dbReference>
<reference evidence="6 7" key="1">
    <citation type="submission" date="2019-08" db="EMBL/GenBank/DDBJ databases">
        <authorList>
            <person name="Peeters C."/>
        </authorList>
    </citation>
    <scope>NUCLEOTIDE SEQUENCE [LARGE SCALE GENOMIC DNA]</scope>
    <source>
        <strain evidence="6 7">LMG 31115</strain>
    </source>
</reference>
<sequence>MSDASDASHMPGASQRVTRTIGSKYSDEGPKSPVGTFQLNSHHLVTMGKSEPFVFEETCVPRRVLELFSVKWTSMVLYALQCGTTRTGELQRRLPGISKKMLTQTLRELERDGLIHREVYAVVPPKVEYSLTPLGELFIEPIEMLYRWGNQHADVLAQLSLRRGKPPQNDEA</sequence>
<evidence type="ECO:0000256" key="4">
    <source>
        <dbReference type="SAM" id="MobiDB-lite"/>
    </source>
</evidence>
<dbReference type="Pfam" id="PF01638">
    <property type="entry name" value="HxlR"/>
    <property type="match status" value="1"/>
</dbReference>
<dbReference type="InterPro" id="IPR002577">
    <property type="entry name" value="HTH_HxlR"/>
</dbReference>
<gene>
    <name evidence="6" type="primary">hxlR</name>
    <name evidence="6" type="ORF">PIN31115_01066</name>
</gene>
<dbReference type="AlphaFoldDB" id="A0A5E4SZ81"/>
<dbReference type="EMBL" id="CABPSI010000001">
    <property type="protein sequence ID" value="VVD80093.1"/>
    <property type="molecule type" value="Genomic_DNA"/>
</dbReference>
<keyword evidence="1" id="KW-0805">Transcription regulation</keyword>
<accession>A0A5E4SZ81</accession>
<dbReference type="InterPro" id="IPR036390">
    <property type="entry name" value="WH_DNA-bd_sf"/>
</dbReference>
<dbReference type="CDD" id="cd00090">
    <property type="entry name" value="HTH_ARSR"/>
    <property type="match status" value="1"/>
</dbReference>
<keyword evidence="2" id="KW-0238">DNA-binding</keyword>
<dbReference type="Proteomes" id="UP000333828">
    <property type="component" value="Unassembled WGS sequence"/>
</dbReference>
<evidence type="ECO:0000259" key="5">
    <source>
        <dbReference type="PROSITE" id="PS51118"/>
    </source>
</evidence>
<protein>
    <submittedName>
        <fullName evidence="6">HTH-type transcriptional activator HxlR</fullName>
    </submittedName>
</protein>
<organism evidence="6 7">
    <name type="scientific">Pandoraea iniqua</name>
    <dbReference type="NCBI Taxonomy" id="2508288"/>
    <lineage>
        <taxon>Bacteria</taxon>
        <taxon>Pseudomonadati</taxon>
        <taxon>Pseudomonadota</taxon>
        <taxon>Betaproteobacteria</taxon>
        <taxon>Burkholderiales</taxon>
        <taxon>Burkholderiaceae</taxon>
        <taxon>Pandoraea</taxon>
    </lineage>
</organism>
<feature type="region of interest" description="Disordered" evidence="4">
    <location>
        <begin position="1"/>
        <end position="33"/>
    </location>
</feature>
<proteinExistence type="predicted"/>
<keyword evidence="7" id="KW-1185">Reference proteome</keyword>
<dbReference type="PANTHER" id="PTHR33204">
    <property type="entry name" value="TRANSCRIPTIONAL REGULATOR, MARR FAMILY"/>
    <property type="match status" value="1"/>
</dbReference>
<keyword evidence="3" id="KW-0804">Transcription</keyword>
<dbReference type="GO" id="GO:0003677">
    <property type="term" value="F:DNA binding"/>
    <property type="evidence" value="ECO:0007669"/>
    <property type="project" value="UniProtKB-KW"/>
</dbReference>
<evidence type="ECO:0000256" key="1">
    <source>
        <dbReference type="ARBA" id="ARBA00023015"/>
    </source>
</evidence>
<name>A0A5E4SZ81_9BURK</name>
<dbReference type="SUPFAM" id="SSF46785">
    <property type="entry name" value="Winged helix' DNA-binding domain"/>
    <property type="match status" value="1"/>
</dbReference>
<dbReference type="PROSITE" id="PS51118">
    <property type="entry name" value="HTH_HXLR"/>
    <property type="match status" value="1"/>
</dbReference>
<evidence type="ECO:0000256" key="3">
    <source>
        <dbReference type="ARBA" id="ARBA00023163"/>
    </source>
</evidence>
<feature type="domain" description="HTH hxlR-type" evidence="5">
    <location>
        <begin position="59"/>
        <end position="157"/>
    </location>
</feature>
<dbReference type="InterPro" id="IPR036388">
    <property type="entry name" value="WH-like_DNA-bd_sf"/>
</dbReference>
<evidence type="ECO:0000313" key="7">
    <source>
        <dbReference type="Proteomes" id="UP000333828"/>
    </source>
</evidence>
<dbReference type="InterPro" id="IPR011991">
    <property type="entry name" value="ArsR-like_HTH"/>
</dbReference>
<evidence type="ECO:0000313" key="6">
    <source>
        <dbReference type="EMBL" id="VVD80093.1"/>
    </source>
</evidence>
<dbReference type="PANTHER" id="PTHR33204:SF37">
    <property type="entry name" value="HTH-TYPE TRANSCRIPTIONAL REGULATOR YODB"/>
    <property type="match status" value="1"/>
</dbReference>